<dbReference type="AlphaFoldDB" id="A0A5B7DTY5"/>
<dbReference type="EMBL" id="VSRR010001339">
    <property type="protein sequence ID" value="MPC24514.1"/>
    <property type="molecule type" value="Genomic_DNA"/>
</dbReference>
<feature type="region of interest" description="Disordered" evidence="1">
    <location>
        <begin position="1"/>
        <end position="58"/>
    </location>
</feature>
<name>A0A5B7DTY5_PORTR</name>
<dbReference type="Proteomes" id="UP000324222">
    <property type="component" value="Unassembled WGS sequence"/>
</dbReference>
<proteinExistence type="predicted"/>
<evidence type="ECO:0000313" key="3">
    <source>
        <dbReference type="Proteomes" id="UP000324222"/>
    </source>
</evidence>
<reference evidence="2 3" key="1">
    <citation type="submission" date="2019-05" db="EMBL/GenBank/DDBJ databases">
        <title>Another draft genome of Portunus trituberculatus and its Hox gene families provides insights of decapod evolution.</title>
        <authorList>
            <person name="Jeong J.-H."/>
            <person name="Song I."/>
            <person name="Kim S."/>
            <person name="Choi T."/>
            <person name="Kim D."/>
            <person name="Ryu S."/>
            <person name="Kim W."/>
        </authorList>
    </citation>
    <scope>NUCLEOTIDE SEQUENCE [LARGE SCALE GENOMIC DNA]</scope>
    <source>
        <tissue evidence="2">Muscle</tissue>
    </source>
</reference>
<comment type="caution">
    <text evidence="2">The sequence shown here is derived from an EMBL/GenBank/DDBJ whole genome shotgun (WGS) entry which is preliminary data.</text>
</comment>
<evidence type="ECO:0000313" key="2">
    <source>
        <dbReference type="EMBL" id="MPC24514.1"/>
    </source>
</evidence>
<accession>A0A5B7DTY5</accession>
<evidence type="ECO:0000256" key="1">
    <source>
        <dbReference type="SAM" id="MobiDB-lite"/>
    </source>
</evidence>
<organism evidence="2 3">
    <name type="scientific">Portunus trituberculatus</name>
    <name type="common">Swimming crab</name>
    <name type="synonym">Neptunus trituberculatus</name>
    <dbReference type="NCBI Taxonomy" id="210409"/>
    <lineage>
        <taxon>Eukaryota</taxon>
        <taxon>Metazoa</taxon>
        <taxon>Ecdysozoa</taxon>
        <taxon>Arthropoda</taxon>
        <taxon>Crustacea</taxon>
        <taxon>Multicrustacea</taxon>
        <taxon>Malacostraca</taxon>
        <taxon>Eumalacostraca</taxon>
        <taxon>Eucarida</taxon>
        <taxon>Decapoda</taxon>
        <taxon>Pleocyemata</taxon>
        <taxon>Brachyura</taxon>
        <taxon>Eubrachyura</taxon>
        <taxon>Portunoidea</taxon>
        <taxon>Portunidae</taxon>
        <taxon>Portuninae</taxon>
        <taxon>Portunus</taxon>
    </lineage>
</organism>
<feature type="compositionally biased region" description="Low complexity" evidence="1">
    <location>
        <begin position="19"/>
        <end position="30"/>
    </location>
</feature>
<gene>
    <name evidence="2" type="ORF">E2C01_017597</name>
</gene>
<protein>
    <submittedName>
        <fullName evidence="2">Uncharacterized protein</fullName>
    </submittedName>
</protein>
<sequence length="58" mass="6340">MNENPRDLNSLLSSPPDTGAPAGRCRGGPAPLYPPARGRRVRDTRRASLLARETRQTL</sequence>
<keyword evidence="3" id="KW-1185">Reference proteome</keyword>